<reference evidence="3" key="1">
    <citation type="submission" date="2016-11" db="EMBL/GenBank/DDBJ databases">
        <authorList>
            <person name="Varghese N."/>
            <person name="Submissions S."/>
        </authorList>
    </citation>
    <scope>NUCLEOTIDE SEQUENCE [LARGE SCALE GENOMIC DNA]</scope>
    <source>
        <strain evidence="3">DSM 44671</strain>
    </source>
</reference>
<dbReference type="Proteomes" id="UP000182740">
    <property type="component" value="Unassembled WGS sequence"/>
</dbReference>
<keyword evidence="3" id="KW-1185">Reference proteome</keyword>
<evidence type="ECO:0000313" key="2">
    <source>
        <dbReference type="EMBL" id="SFW43237.1"/>
    </source>
</evidence>
<protein>
    <submittedName>
        <fullName evidence="2">Uncharacterized conserved protein YbjT, contains NAD(P)-binding and DUF2867 domains</fullName>
    </submittedName>
</protein>
<sequence>MIFVIGATGKVGRALVPALLDAGAAVRALTRDPGKARIDPRAEAVHGDLDTADLPALLDGADRVFVLTQGHSAAREAAVAQAAARAGATHLVKLSTTGVHFGQTDPLTRAHAEAEQAIREAGPAWTILRPGAFMDNRFAWRGSIHRENAVYVPEGDPASALIHVRDIAAVAALALTTSGYEGATYELTGGEALTTEQQVAILADAVGRPLRYVEEPQDAARDRMIRRHGWPAEAVDGLFALKRESARHEHMVFDTVERLLGRPPLTFADWAGENAAAFTYHYRG</sequence>
<evidence type="ECO:0000259" key="1">
    <source>
        <dbReference type="Pfam" id="PF13460"/>
    </source>
</evidence>
<feature type="domain" description="NAD(P)-binding" evidence="1">
    <location>
        <begin position="6"/>
        <end position="176"/>
    </location>
</feature>
<proteinExistence type="predicted"/>
<gene>
    <name evidence="2" type="ORF">SAMN04489730_0285</name>
</gene>
<dbReference type="InterPro" id="IPR036291">
    <property type="entry name" value="NAD(P)-bd_dom_sf"/>
</dbReference>
<dbReference type="EMBL" id="FPJG01000006">
    <property type="protein sequence ID" value="SFW43237.1"/>
    <property type="molecule type" value="Genomic_DNA"/>
</dbReference>
<organism evidence="2 3">
    <name type="scientific">Amycolatopsis australiensis</name>
    <dbReference type="NCBI Taxonomy" id="546364"/>
    <lineage>
        <taxon>Bacteria</taxon>
        <taxon>Bacillati</taxon>
        <taxon>Actinomycetota</taxon>
        <taxon>Actinomycetes</taxon>
        <taxon>Pseudonocardiales</taxon>
        <taxon>Pseudonocardiaceae</taxon>
        <taxon>Amycolatopsis</taxon>
    </lineage>
</organism>
<dbReference type="InterPro" id="IPR016040">
    <property type="entry name" value="NAD(P)-bd_dom"/>
</dbReference>
<dbReference type="PANTHER" id="PTHR43162">
    <property type="match status" value="1"/>
</dbReference>
<accession>A0A1K1P6Z6</accession>
<name>A0A1K1P6Z6_9PSEU</name>
<dbReference type="Gene3D" id="3.40.50.720">
    <property type="entry name" value="NAD(P)-binding Rossmann-like Domain"/>
    <property type="match status" value="1"/>
</dbReference>
<dbReference type="AlphaFoldDB" id="A0A1K1P6Z6"/>
<dbReference type="Pfam" id="PF13460">
    <property type="entry name" value="NAD_binding_10"/>
    <property type="match status" value="1"/>
</dbReference>
<evidence type="ECO:0000313" key="3">
    <source>
        <dbReference type="Proteomes" id="UP000182740"/>
    </source>
</evidence>
<dbReference type="STRING" id="546364.SAMN04489730_0285"/>
<dbReference type="RefSeq" id="WP_072474526.1">
    <property type="nucleotide sequence ID" value="NZ_FPJG01000006.1"/>
</dbReference>
<dbReference type="OrthoDB" id="3207931at2"/>
<dbReference type="PANTHER" id="PTHR43162:SF1">
    <property type="entry name" value="PRESTALK A DIFFERENTIATION PROTEIN A"/>
    <property type="match status" value="1"/>
</dbReference>
<dbReference type="SUPFAM" id="SSF51735">
    <property type="entry name" value="NAD(P)-binding Rossmann-fold domains"/>
    <property type="match status" value="1"/>
</dbReference>
<dbReference type="InterPro" id="IPR051604">
    <property type="entry name" value="Ergot_Alk_Oxidoreductase"/>
</dbReference>
<dbReference type="Gene3D" id="3.90.25.10">
    <property type="entry name" value="UDP-galactose 4-epimerase, domain 1"/>
    <property type="match status" value="1"/>
</dbReference>